<sequence>MKNFLKNLKLKRRIIAVLAAMHFFGNASVKLKIVGVTGTNGKTTTSTLLYKIATQLGHKAGLIGTVENIIVDERRPALITTPSPINLNKLLNEMASKGCEYVFMEVSSHALDQKRLAGLKFAGGIFTNLTHDHLDYHKNFANYFRAKKKFFKMLPKSAFALTNADDESGQKMLEGIKARKFSYGFKENTEVKPMYFNGEIKRLDFNGLELKFNQTQVKSKLLGKFNAYNLLAIWSASKLLGFDMNKVNKILEDIDPPRGRFEHFTSKNGVLVILDYAHTPDALENVFMTIREIKPKTGKIISVFGCGGDRDSSKRPKMGSIGASFSDIAIFTSDNPRSEDPDKIIYDMMDALYPDTRAKVKLISDRREAIREAVKLAQKDDVILCAGKGHENYQEIQGVKHHFDDMEELKKAYAKL</sequence>
<evidence type="ECO:0000256" key="3">
    <source>
        <dbReference type="RuleBase" id="RU004135"/>
    </source>
</evidence>
<dbReference type="Pfam" id="PF02875">
    <property type="entry name" value="Mur_ligase_C"/>
    <property type="match status" value="1"/>
</dbReference>
<dbReference type="GO" id="GO:0008360">
    <property type="term" value="P:regulation of cell shape"/>
    <property type="evidence" value="ECO:0007669"/>
    <property type="project" value="UniProtKB-KW"/>
</dbReference>
<gene>
    <name evidence="2" type="primary">murE</name>
    <name evidence="7" type="ORF">A2917_01175</name>
</gene>
<keyword evidence="2 3" id="KW-0132">Cell division</keyword>
<evidence type="ECO:0000259" key="5">
    <source>
        <dbReference type="Pfam" id="PF02875"/>
    </source>
</evidence>
<organism evidence="7 8">
    <name type="scientific">Candidatus Nomurabacteria bacterium RIFCSPLOWO2_01_FULL_42_17</name>
    <dbReference type="NCBI Taxonomy" id="1801780"/>
    <lineage>
        <taxon>Bacteria</taxon>
        <taxon>Candidatus Nomuraibacteriota</taxon>
    </lineage>
</organism>
<feature type="binding site" evidence="2">
    <location>
        <position position="113"/>
    </location>
    <ligand>
        <name>UDP-N-acetyl-alpha-D-muramoyl-L-alanyl-D-glutamate</name>
        <dbReference type="ChEBI" id="CHEBI:83900"/>
    </ligand>
</feature>
<reference evidence="7 8" key="1">
    <citation type="journal article" date="2016" name="Nat. Commun.">
        <title>Thousands of microbial genomes shed light on interconnected biogeochemical processes in an aquifer system.</title>
        <authorList>
            <person name="Anantharaman K."/>
            <person name="Brown C.T."/>
            <person name="Hug L.A."/>
            <person name="Sharon I."/>
            <person name="Castelle C.J."/>
            <person name="Probst A.J."/>
            <person name="Thomas B.C."/>
            <person name="Singh A."/>
            <person name="Wilkins M.J."/>
            <person name="Karaoz U."/>
            <person name="Brodie E.L."/>
            <person name="Williams K.H."/>
            <person name="Hubbard S.S."/>
            <person name="Banfield J.F."/>
        </authorList>
    </citation>
    <scope>NUCLEOTIDE SEQUENCE [LARGE SCALE GENOMIC DNA]</scope>
</reference>
<dbReference type="Gene3D" id="3.90.190.20">
    <property type="entry name" value="Mur ligase, C-terminal domain"/>
    <property type="match status" value="1"/>
</dbReference>
<dbReference type="EMBL" id="MFVE01000001">
    <property type="protein sequence ID" value="OGI95840.1"/>
    <property type="molecule type" value="Genomic_DNA"/>
</dbReference>
<feature type="binding site" evidence="2">
    <location>
        <position position="387"/>
    </location>
    <ligand>
        <name>meso-2,6-diaminopimelate</name>
        <dbReference type="ChEBI" id="CHEBI:57791"/>
    </ligand>
</feature>
<dbReference type="HAMAP" id="MF_00208">
    <property type="entry name" value="MurE"/>
    <property type="match status" value="1"/>
</dbReference>
<feature type="binding site" evidence="2">
    <location>
        <position position="391"/>
    </location>
    <ligand>
        <name>meso-2,6-diaminopimelate</name>
        <dbReference type="ChEBI" id="CHEBI:57791"/>
    </ligand>
</feature>
<dbReference type="PANTHER" id="PTHR23135:SF4">
    <property type="entry name" value="UDP-N-ACETYLMURAMOYL-L-ALANYL-D-GLUTAMATE--2,6-DIAMINOPIMELATE LIGASE MURE HOMOLOG, CHLOROPLASTIC"/>
    <property type="match status" value="1"/>
</dbReference>
<dbReference type="InterPro" id="IPR005761">
    <property type="entry name" value="UDP-N-AcMur-Glu-dNH2Pim_ligase"/>
</dbReference>
<dbReference type="NCBIfam" id="TIGR01085">
    <property type="entry name" value="murE"/>
    <property type="match status" value="1"/>
</dbReference>
<dbReference type="InterPro" id="IPR013221">
    <property type="entry name" value="Mur_ligase_cen"/>
</dbReference>
<dbReference type="GO" id="GO:0000287">
    <property type="term" value="F:magnesium ion binding"/>
    <property type="evidence" value="ECO:0007669"/>
    <property type="project" value="UniProtKB-UniRule"/>
</dbReference>
<comment type="pathway">
    <text evidence="2 3">Cell wall biogenesis; peptidoglycan biosynthesis.</text>
</comment>
<evidence type="ECO:0000259" key="6">
    <source>
        <dbReference type="Pfam" id="PF08245"/>
    </source>
</evidence>
<feature type="domain" description="Mur ligase central" evidence="6">
    <location>
        <begin position="36"/>
        <end position="232"/>
    </location>
</feature>
<feature type="binding site" evidence="2">
    <location>
        <begin position="38"/>
        <end position="44"/>
    </location>
    <ligand>
        <name>ATP</name>
        <dbReference type="ChEBI" id="CHEBI:30616"/>
    </ligand>
</feature>
<keyword evidence="2" id="KW-0547">Nucleotide-binding</keyword>
<dbReference type="GO" id="GO:0071555">
    <property type="term" value="P:cell wall organization"/>
    <property type="evidence" value="ECO:0007669"/>
    <property type="project" value="UniProtKB-KW"/>
</dbReference>
<keyword evidence="2" id="KW-0460">Magnesium</keyword>
<feature type="binding site" evidence="2">
    <location>
        <position position="115"/>
    </location>
    <ligand>
        <name>UDP-N-acetyl-alpha-D-muramoyl-L-alanyl-D-glutamate</name>
        <dbReference type="ChEBI" id="CHEBI:83900"/>
    </ligand>
</feature>
<comment type="function">
    <text evidence="2">Catalyzes the addition of meso-diaminopimelic acid to the nucleotide precursor UDP-N-acetylmuramoyl-L-alanyl-D-glutamate (UMAG) in the biosynthesis of bacterial cell-wall peptidoglycan.</text>
</comment>
<comment type="caution">
    <text evidence="2">Lacks conserved residue(s) required for the propagation of feature annotation.</text>
</comment>
<dbReference type="PANTHER" id="PTHR23135">
    <property type="entry name" value="MUR LIGASE FAMILY MEMBER"/>
    <property type="match status" value="1"/>
</dbReference>
<keyword evidence="4" id="KW-0732">Signal</keyword>
<dbReference type="GO" id="GO:0008765">
    <property type="term" value="F:UDP-N-acetylmuramoylalanyl-D-glutamate-2,6-diaminopimelate ligase activity"/>
    <property type="evidence" value="ECO:0007669"/>
    <property type="project" value="UniProtKB-UniRule"/>
</dbReference>
<dbReference type="GO" id="GO:0009252">
    <property type="term" value="P:peptidoglycan biosynthetic process"/>
    <property type="evidence" value="ECO:0007669"/>
    <property type="project" value="UniProtKB-UniRule"/>
</dbReference>
<keyword evidence="2 3" id="KW-0131">Cell cycle</keyword>
<dbReference type="GO" id="GO:0005524">
    <property type="term" value="F:ATP binding"/>
    <property type="evidence" value="ECO:0007669"/>
    <property type="project" value="UniProtKB-UniRule"/>
</dbReference>
<keyword evidence="2" id="KW-0436">Ligase</keyword>
<dbReference type="InterPro" id="IPR004101">
    <property type="entry name" value="Mur_ligase_C"/>
</dbReference>
<feature type="short sequence motif" description="Meso-diaminopimelate recognition motif" evidence="2">
    <location>
        <begin position="334"/>
        <end position="337"/>
    </location>
</feature>
<comment type="similarity">
    <text evidence="1 2">Belongs to the MurCDEF family. MurE subfamily.</text>
</comment>
<feature type="binding site" evidence="2">
    <location>
        <position position="10"/>
    </location>
    <ligand>
        <name>UDP-N-acetyl-alpha-D-muramoyl-L-alanyl-D-glutamate</name>
        <dbReference type="ChEBI" id="CHEBI:83900"/>
    </ligand>
</feature>
<dbReference type="NCBIfam" id="NF001126">
    <property type="entry name" value="PRK00139.1-4"/>
    <property type="match status" value="1"/>
</dbReference>
<proteinExistence type="inferred from homology"/>
<evidence type="ECO:0000313" key="7">
    <source>
        <dbReference type="EMBL" id="OGI95840.1"/>
    </source>
</evidence>
<protein>
    <recommendedName>
        <fullName evidence="2">UDP-N-acetylmuramoyl-L-alanyl-D-glutamate--2,6-diaminopimelate ligase</fullName>
        <ecNumber evidence="2">6.3.2.13</ecNumber>
    </recommendedName>
    <alternativeName>
        <fullName evidence="2">Meso-A2pm-adding enzyme</fullName>
    </alternativeName>
    <alternativeName>
        <fullName evidence="2">Meso-diaminopimelate-adding enzyme</fullName>
    </alternativeName>
    <alternativeName>
        <fullName evidence="2">UDP-MurNAc-L-Ala-D-Glu:meso-diaminopimelate ligase</fullName>
    </alternativeName>
    <alternativeName>
        <fullName evidence="2">UDP-MurNAc-tripeptide synthetase</fullName>
    </alternativeName>
    <alternativeName>
        <fullName evidence="2">UDP-N-acetylmuramyl-tripeptide synthetase</fullName>
    </alternativeName>
</protein>
<feature type="modified residue" description="N6-carboxylysine" evidence="2">
    <location>
        <position position="147"/>
    </location>
</feature>
<comment type="caution">
    <text evidence="7">The sequence shown here is derived from an EMBL/GenBank/DDBJ whole genome shotgun (WGS) entry which is preliminary data.</text>
</comment>
<comment type="cofactor">
    <cofactor evidence="2">
        <name>Mg(2+)</name>
        <dbReference type="ChEBI" id="CHEBI:18420"/>
    </cofactor>
</comment>
<keyword evidence="2 3" id="KW-0961">Cell wall biogenesis/degradation</keyword>
<keyword evidence="2" id="KW-0067">ATP-binding</keyword>
<dbReference type="Gene3D" id="3.40.1190.10">
    <property type="entry name" value="Mur-like, catalytic domain"/>
    <property type="match status" value="1"/>
</dbReference>
<keyword evidence="2" id="KW-0963">Cytoplasm</keyword>
<name>A0A1F6XNT3_9BACT</name>
<feature type="binding site" evidence="2">
    <location>
        <begin position="334"/>
        <end position="337"/>
    </location>
    <ligand>
        <name>meso-2,6-diaminopimelate</name>
        <dbReference type="ChEBI" id="CHEBI:57791"/>
    </ligand>
</feature>
<comment type="catalytic activity">
    <reaction evidence="2">
        <text>UDP-N-acetyl-alpha-D-muramoyl-L-alanyl-D-glutamate + meso-2,6-diaminopimelate + ATP = UDP-N-acetyl-alpha-D-muramoyl-L-alanyl-gamma-D-glutamyl-meso-2,6-diaminopimelate + ADP + phosphate + H(+)</text>
        <dbReference type="Rhea" id="RHEA:23676"/>
        <dbReference type="ChEBI" id="CHEBI:15378"/>
        <dbReference type="ChEBI" id="CHEBI:30616"/>
        <dbReference type="ChEBI" id="CHEBI:43474"/>
        <dbReference type="ChEBI" id="CHEBI:57791"/>
        <dbReference type="ChEBI" id="CHEBI:83900"/>
        <dbReference type="ChEBI" id="CHEBI:83905"/>
        <dbReference type="ChEBI" id="CHEBI:456216"/>
        <dbReference type="EC" id="6.3.2.13"/>
    </reaction>
</comment>
<evidence type="ECO:0000256" key="1">
    <source>
        <dbReference type="ARBA" id="ARBA00005898"/>
    </source>
</evidence>
<keyword evidence="2 3" id="KW-0573">Peptidoglycan synthesis</keyword>
<feature type="binding site" evidence="2">
    <location>
        <begin position="80"/>
        <end position="81"/>
    </location>
    <ligand>
        <name>UDP-N-acetyl-alpha-D-muramoyl-L-alanyl-D-glutamate</name>
        <dbReference type="ChEBI" id="CHEBI:83900"/>
    </ligand>
</feature>
<dbReference type="EC" id="6.3.2.13" evidence="2"/>
<dbReference type="GO" id="GO:0005737">
    <property type="term" value="C:cytoplasm"/>
    <property type="evidence" value="ECO:0007669"/>
    <property type="project" value="UniProtKB-SubCell"/>
</dbReference>
<feature type="signal peptide" evidence="4">
    <location>
        <begin position="1"/>
        <end position="27"/>
    </location>
</feature>
<evidence type="ECO:0000313" key="8">
    <source>
        <dbReference type="Proteomes" id="UP000178104"/>
    </source>
</evidence>
<feature type="domain" description="Mur ligase C-terminal" evidence="5">
    <location>
        <begin position="259"/>
        <end position="389"/>
    </location>
</feature>
<dbReference type="GO" id="GO:0051301">
    <property type="term" value="P:cell division"/>
    <property type="evidence" value="ECO:0007669"/>
    <property type="project" value="UniProtKB-KW"/>
</dbReference>
<accession>A0A1F6XNT3</accession>
<evidence type="ECO:0000256" key="4">
    <source>
        <dbReference type="SAM" id="SignalP"/>
    </source>
</evidence>
<dbReference type="InterPro" id="IPR036565">
    <property type="entry name" value="Mur-like_cat_sf"/>
</dbReference>
<feature type="binding site" evidence="2">
    <location>
        <position position="310"/>
    </location>
    <ligand>
        <name>meso-2,6-diaminopimelate</name>
        <dbReference type="ChEBI" id="CHEBI:57791"/>
    </ligand>
</feature>
<comment type="PTM">
    <text evidence="2">Carboxylation is probably crucial for Mg(2+) binding and, consequently, for the gamma-phosphate positioning of ATP.</text>
</comment>
<dbReference type="Proteomes" id="UP000178104">
    <property type="component" value="Unassembled WGS sequence"/>
</dbReference>
<feature type="chain" id="PRO_5009527443" description="UDP-N-acetylmuramoyl-L-alanyl-D-glutamate--2,6-diaminopimelate ligase" evidence="4">
    <location>
        <begin position="28"/>
        <end position="416"/>
    </location>
</feature>
<keyword evidence="2 3" id="KW-0133">Cell shape</keyword>
<feature type="binding site" evidence="2">
    <location>
        <position position="107"/>
    </location>
    <ligand>
        <name>UDP-N-acetyl-alpha-D-muramoyl-L-alanyl-D-glutamate</name>
        <dbReference type="ChEBI" id="CHEBI:83900"/>
    </ligand>
</feature>
<dbReference type="AlphaFoldDB" id="A0A1F6XNT3"/>
<dbReference type="Pfam" id="PF08245">
    <property type="entry name" value="Mur_ligase_M"/>
    <property type="match status" value="1"/>
</dbReference>
<evidence type="ECO:0000256" key="2">
    <source>
        <dbReference type="HAMAP-Rule" id="MF_00208"/>
    </source>
</evidence>
<dbReference type="UniPathway" id="UPA00219"/>
<dbReference type="STRING" id="1801780.A2917_01175"/>
<dbReference type="InterPro" id="IPR036615">
    <property type="entry name" value="Mur_ligase_C_dom_sf"/>
</dbReference>
<dbReference type="SUPFAM" id="SSF53244">
    <property type="entry name" value="MurD-like peptide ligases, peptide-binding domain"/>
    <property type="match status" value="1"/>
</dbReference>
<dbReference type="SUPFAM" id="SSF53623">
    <property type="entry name" value="MurD-like peptide ligases, catalytic domain"/>
    <property type="match status" value="1"/>
</dbReference>
<comment type="subcellular location">
    <subcellularLocation>
        <location evidence="2 3">Cytoplasm</location>
    </subcellularLocation>
</comment>